<sequence>MSGEAPGELGDGEIDSVVPQSAGPEADSVAAEGPPAAPDLPHTAARDLPGPYVVPPFRPGPPPEPTGDARVDAALAPLGELGGTQVADHVEIFEGVHQRLQELLVSADEEEPGPPVPQPPGAGIAPPGGFGR</sequence>
<dbReference type="RefSeq" id="WP_151570187.1">
    <property type="nucleotide sequence ID" value="NZ_WBMT01000032.1"/>
</dbReference>
<keyword evidence="3" id="KW-1185">Reference proteome</keyword>
<dbReference type="AlphaFoldDB" id="A0A6H9Y7K3"/>
<name>A0A6H9Y7K3_9ACTN</name>
<dbReference type="OrthoDB" id="5198721at2"/>
<protein>
    <submittedName>
        <fullName evidence="2">Uncharacterized protein</fullName>
    </submittedName>
</protein>
<evidence type="ECO:0000256" key="1">
    <source>
        <dbReference type="SAM" id="MobiDB-lite"/>
    </source>
</evidence>
<dbReference type="EMBL" id="WBMT01000032">
    <property type="protein sequence ID" value="KAB2339944.1"/>
    <property type="molecule type" value="Genomic_DNA"/>
</dbReference>
<gene>
    <name evidence="2" type="ORF">F8566_46145</name>
</gene>
<accession>A0A6H9Y7K3</accession>
<reference evidence="2 3" key="1">
    <citation type="submission" date="2019-09" db="EMBL/GenBank/DDBJ databases">
        <title>Actinomadura physcomitrii sp. nov., a novel actinomycete isolated from moss [Physcomitrium sphaericum (Ludw) Fuernr].</title>
        <authorList>
            <person name="Zhuang X."/>
            <person name="Liu C."/>
        </authorList>
    </citation>
    <scope>NUCLEOTIDE SEQUENCE [LARGE SCALE GENOMIC DNA]</scope>
    <source>
        <strain evidence="2 3">HMC1</strain>
    </source>
</reference>
<feature type="compositionally biased region" description="Pro residues" evidence="1">
    <location>
        <begin position="52"/>
        <end position="65"/>
    </location>
</feature>
<evidence type="ECO:0000313" key="3">
    <source>
        <dbReference type="Proteomes" id="UP000468735"/>
    </source>
</evidence>
<organism evidence="2 3">
    <name type="scientific">Actinomadura rudentiformis</name>
    <dbReference type="NCBI Taxonomy" id="359158"/>
    <lineage>
        <taxon>Bacteria</taxon>
        <taxon>Bacillati</taxon>
        <taxon>Actinomycetota</taxon>
        <taxon>Actinomycetes</taxon>
        <taxon>Streptosporangiales</taxon>
        <taxon>Thermomonosporaceae</taxon>
        <taxon>Actinomadura</taxon>
    </lineage>
</organism>
<feature type="region of interest" description="Disordered" evidence="1">
    <location>
        <begin position="105"/>
        <end position="132"/>
    </location>
</feature>
<feature type="region of interest" description="Disordered" evidence="1">
    <location>
        <begin position="1"/>
        <end position="70"/>
    </location>
</feature>
<evidence type="ECO:0000313" key="2">
    <source>
        <dbReference type="EMBL" id="KAB2339944.1"/>
    </source>
</evidence>
<dbReference type="Proteomes" id="UP000468735">
    <property type="component" value="Unassembled WGS sequence"/>
</dbReference>
<comment type="caution">
    <text evidence="2">The sequence shown here is derived from an EMBL/GenBank/DDBJ whole genome shotgun (WGS) entry which is preliminary data.</text>
</comment>
<proteinExistence type="predicted"/>